<dbReference type="EMBL" id="CABVHY010000023">
    <property type="protein sequence ID" value="VVO21715.1"/>
    <property type="molecule type" value="Genomic_DNA"/>
</dbReference>
<dbReference type="AlphaFoldDB" id="A0A5E7E4X7"/>
<sequence length="66" mass="7545">MISIDDFRFKSHELLLELDAATMGMMTLVSSRRVTGPDWDGATKRHHDAYESWNAFLNEPAEQPAH</sequence>
<proteinExistence type="predicted"/>
<name>A0A5E7E4X7_PSEFL</name>
<accession>A0A5E7E4X7</accession>
<dbReference type="Proteomes" id="UP000379480">
    <property type="component" value="Unassembled WGS sequence"/>
</dbReference>
<evidence type="ECO:0000313" key="2">
    <source>
        <dbReference type="Proteomes" id="UP000379480"/>
    </source>
</evidence>
<dbReference type="OrthoDB" id="7025885at2"/>
<organism evidence="1 2">
    <name type="scientific">Pseudomonas fluorescens</name>
    <dbReference type="NCBI Taxonomy" id="294"/>
    <lineage>
        <taxon>Bacteria</taxon>
        <taxon>Pseudomonadati</taxon>
        <taxon>Pseudomonadota</taxon>
        <taxon>Gammaproteobacteria</taxon>
        <taxon>Pseudomonadales</taxon>
        <taxon>Pseudomonadaceae</taxon>
        <taxon>Pseudomonas</taxon>
    </lineage>
</organism>
<protein>
    <submittedName>
        <fullName evidence="1">Uncharacterized protein</fullName>
    </submittedName>
</protein>
<gene>
    <name evidence="1" type="ORF">PS723_04262</name>
</gene>
<reference evidence="1 2" key="1">
    <citation type="submission" date="2019-09" db="EMBL/GenBank/DDBJ databases">
        <authorList>
            <person name="Chandra G."/>
            <person name="Truman W A."/>
        </authorList>
    </citation>
    <scope>NUCLEOTIDE SEQUENCE [LARGE SCALE GENOMIC DNA]</scope>
    <source>
        <strain evidence="1">PS723</strain>
    </source>
</reference>
<evidence type="ECO:0000313" key="1">
    <source>
        <dbReference type="EMBL" id="VVO21715.1"/>
    </source>
</evidence>